<name>A0A453CVH3_AEGTS</name>
<dbReference type="GO" id="GO:0006355">
    <property type="term" value="P:regulation of DNA-templated transcription"/>
    <property type="evidence" value="ECO:0007669"/>
    <property type="project" value="InterPro"/>
</dbReference>
<reference evidence="3" key="1">
    <citation type="journal article" date="2014" name="Science">
        <title>Ancient hybridizations among the ancestral genomes of bread wheat.</title>
        <authorList>
            <consortium name="International Wheat Genome Sequencing Consortium,"/>
            <person name="Marcussen T."/>
            <person name="Sandve S.R."/>
            <person name="Heier L."/>
            <person name="Spannagl M."/>
            <person name="Pfeifer M."/>
            <person name="Jakobsen K.S."/>
            <person name="Wulff B.B."/>
            <person name="Steuernagel B."/>
            <person name="Mayer K.F."/>
            <person name="Olsen O.A."/>
        </authorList>
    </citation>
    <scope>NUCLEOTIDE SEQUENCE [LARGE SCALE GENOMIC DNA]</scope>
    <source>
        <strain evidence="3">cv. AL8/78</strain>
    </source>
</reference>
<dbReference type="Proteomes" id="UP000015105">
    <property type="component" value="Chromosome 2D"/>
</dbReference>
<accession>A0A453CVH3</accession>
<dbReference type="EnsemblPlants" id="AET2Gv20977200.10">
    <property type="protein sequence ID" value="AET2Gv20977200.10"/>
    <property type="gene ID" value="AET2Gv20977200"/>
</dbReference>
<dbReference type="PANTHER" id="PTHR46834">
    <property type="entry name" value="TRANSCRIPTION FACTOR BHLH91"/>
    <property type="match status" value="1"/>
</dbReference>
<organism evidence="2 3">
    <name type="scientific">Aegilops tauschii subsp. strangulata</name>
    <name type="common">Goatgrass</name>
    <dbReference type="NCBI Taxonomy" id="200361"/>
    <lineage>
        <taxon>Eukaryota</taxon>
        <taxon>Viridiplantae</taxon>
        <taxon>Streptophyta</taxon>
        <taxon>Embryophyta</taxon>
        <taxon>Tracheophyta</taxon>
        <taxon>Spermatophyta</taxon>
        <taxon>Magnoliopsida</taxon>
        <taxon>Liliopsida</taxon>
        <taxon>Poales</taxon>
        <taxon>Poaceae</taxon>
        <taxon>BOP clade</taxon>
        <taxon>Pooideae</taxon>
        <taxon>Triticodae</taxon>
        <taxon>Triticeae</taxon>
        <taxon>Triticinae</taxon>
        <taxon>Aegilops</taxon>
    </lineage>
</organism>
<sequence>MKILVEQKWHGTNRRRIRKLDEEAAADGESSSMRPMRDEQDNQLDGAIRSSWVQRRSRECHVDVRIVENEINIKLTEKKKANSSLLHVAKVLDEFHLEIIHVVGGIIGDHYIFMFNTKVLVTEGSSVYACAVAKRILQAVDAQHQALDIFN</sequence>
<dbReference type="InterPro" id="IPR045895">
    <property type="entry name" value="bHLH91-like"/>
</dbReference>
<dbReference type="GO" id="GO:0048658">
    <property type="term" value="P:anther wall tapetum development"/>
    <property type="evidence" value="ECO:0007669"/>
    <property type="project" value="InterPro"/>
</dbReference>
<reference evidence="2" key="4">
    <citation type="submission" date="2019-03" db="UniProtKB">
        <authorList>
            <consortium name="EnsemblPlants"/>
        </authorList>
    </citation>
    <scope>IDENTIFICATION</scope>
</reference>
<evidence type="ECO:0000256" key="1">
    <source>
        <dbReference type="SAM" id="MobiDB-lite"/>
    </source>
</evidence>
<protein>
    <submittedName>
        <fullName evidence="2">Uncharacterized protein</fullName>
    </submittedName>
</protein>
<dbReference type="AlphaFoldDB" id="A0A453CVH3"/>
<dbReference type="Gramene" id="AET2Gv20977200.10">
    <property type="protein sequence ID" value="AET2Gv20977200.10"/>
    <property type="gene ID" value="AET2Gv20977200"/>
</dbReference>
<reference evidence="2" key="3">
    <citation type="journal article" date="2017" name="Nature">
        <title>Genome sequence of the progenitor of the wheat D genome Aegilops tauschii.</title>
        <authorList>
            <person name="Luo M.C."/>
            <person name="Gu Y.Q."/>
            <person name="Puiu D."/>
            <person name="Wang H."/>
            <person name="Twardziok S.O."/>
            <person name="Deal K.R."/>
            <person name="Huo N."/>
            <person name="Zhu T."/>
            <person name="Wang L."/>
            <person name="Wang Y."/>
            <person name="McGuire P.E."/>
            <person name="Liu S."/>
            <person name="Long H."/>
            <person name="Ramasamy R.K."/>
            <person name="Rodriguez J.C."/>
            <person name="Van S.L."/>
            <person name="Yuan L."/>
            <person name="Wang Z."/>
            <person name="Xia Z."/>
            <person name="Xiao L."/>
            <person name="Anderson O.D."/>
            <person name="Ouyang S."/>
            <person name="Liang Y."/>
            <person name="Zimin A.V."/>
            <person name="Pertea G."/>
            <person name="Qi P."/>
            <person name="Bennetzen J.L."/>
            <person name="Dai X."/>
            <person name="Dawson M.W."/>
            <person name="Muller H.G."/>
            <person name="Kugler K."/>
            <person name="Rivarola-Duarte L."/>
            <person name="Spannagl M."/>
            <person name="Mayer K.F.X."/>
            <person name="Lu F.H."/>
            <person name="Bevan M.W."/>
            <person name="Leroy P."/>
            <person name="Li P."/>
            <person name="You F.M."/>
            <person name="Sun Q."/>
            <person name="Liu Z."/>
            <person name="Lyons E."/>
            <person name="Wicker T."/>
            <person name="Salzberg S.L."/>
            <person name="Devos K.M."/>
            <person name="Dvorak J."/>
        </authorList>
    </citation>
    <scope>NUCLEOTIDE SEQUENCE [LARGE SCALE GENOMIC DNA]</scope>
    <source>
        <strain evidence="2">cv. AL8/78</strain>
    </source>
</reference>
<keyword evidence="3" id="KW-1185">Reference proteome</keyword>
<evidence type="ECO:0000313" key="2">
    <source>
        <dbReference type="EnsemblPlants" id="AET2Gv20977200.10"/>
    </source>
</evidence>
<proteinExistence type="predicted"/>
<reference evidence="2" key="5">
    <citation type="journal article" date="2021" name="G3 (Bethesda)">
        <title>Aegilops tauschii genome assembly Aet v5.0 features greater sequence contiguity and improved annotation.</title>
        <authorList>
            <person name="Wang L."/>
            <person name="Zhu T."/>
            <person name="Rodriguez J.C."/>
            <person name="Deal K.R."/>
            <person name="Dubcovsky J."/>
            <person name="McGuire P.E."/>
            <person name="Lux T."/>
            <person name="Spannagl M."/>
            <person name="Mayer K.F.X."/>
            <person name="Baldrich P."/>
            <person name="Meyers B.C."/>
            <person name="Huo N."/>
            <person name="Gu Y.Q."/>
            <person name="Zhou H."/>
            <person name="Devos K.M."/>
            <person name="Bennetzen J.L."/>
            <person name="Unver T."/>
            <person name="Budak H."/>
            <person name="Gulick P.J."/>
            <person name="Galiba G."/>
            <person name="Kalapos B."/>
            <person name="Nelson D.R."/>
            <person name="Li P."/>
            <person name="You F.M."/>
            <person name="Luo M.C."/>
            <person name="Dvorak J."/>
        </authorList>
    </citation>
    <scope>NUCLEOTIDE SEQUENCE [LARGE SCALE GENOMIC DNA]</scope>
    <source>
        <strain evidence="2">cv. AL8/78</strain>
    </source>
</reference>
<reference evidence="3" key="2">
    <citation type="journal article" date="2017" name="Nat. Plants">
        <title>The Aegilops tauschii genome reveals multiple impacts of transposons.</title>
        <authorList>
            <person name="Zhao G."/>
            <person name="Zou C."/>
            <person name="Li K."/>
            <person name="Wang K."/>
            <person name="Li T."/>
            <person name="Gao L."/>
            <person name="Zhang X."/>
            <person name="Wang H."/>
            <person name="Yang Z."/>
            <person name="Liu X."/>
            <person name="Jiang W."/>
            <person name="Mao L."/>
            <person name="Kong X."/>
            <person name="Jiao Y."/>
            <person name="Jia J."/>
        </authorList>
    </citation>
    <scope>NUCLEOTIDE SEQUENCE [LARGE SCALE GENOMIC DNA]</scope>
    <source>
        <strain evidence="3">cv. AL8/78</strain>
    </source>
</reference>
<dbReference type="PANTHER" id="PTHR46834:SF4">
    <property type="entry name" value="TRANSCRIPTION FACTOR EAT1"/>
    <property type="match status" value="1"/>
</dbReference>
<feature type="region of interest" description="Disordered" evidence="1">
    <location>
        <begin position="21"/>
        <end position="40"/>
    </location>
</feature>
<evidence type="ECO:0000313" key="3">
    <source>
        <dbReference type="Proteomes" id="UP000015105"/>
    </source>
</evidence>